<evidence type="ECO:0000256" key="9">
    <source>
        <dbReference type="ARBA" id="ARBA00030268"/>
    </source>
</evidence>
<keyword evidence="5 10" id="KW-0547">Nucleotide-binding</keyword>
<feature type="compositionally biased region" description="Basic and acidic residues" evidence="11">
    <location>
        <begin position="310"/>
        <end position="342"/>
    </location>
</feature>
<dbReference type="GO" id="GO:0004830">
    <property type="term" value="F:tryptophan-tRNA ligase activity"/>
    <property type="evidence" value="ECO:0007669"/>
    <property type="project" value="UniProtKB-EC"/>
</dbReference>
<feature type="compositionally biased region" description="Low complexity" evidence="11">
    <location>
        <begin position="299"/>
        <end position="308"/>
    </location>
</feature>
<dbReference type="EMBL" id="CAMGZC010001811">
    <property type="protein sequence ID" value="CAI0653772.1"/>
    <property type="molecule type" value="Genomic_DNA"/>
</dbReference>
<dbReference type="Gene3D" id="1.10.240.10">
    <property type="entry name" value="Tyrosyl-Transfer RNA Synthetase"/>
    <property type="match status" value="1"/>
</dbReference>
<sequence length="349" mass="38853">MAREGSGLTECADEKFLFSEKRTVEEVMHYTRENAKDIIAIGFNPERTFIFSDYDYMGGAFYKNITRVAKRITVNTAKAVFGFDDSSNIGKVHFASIQASSSFANSFPHIFGDDEARTTQIPCLIPCAIDQDPYFRVTRDCAAGLRYAKPSLVHSRFLDALQGPGSKMSASIESSAIFMKDTPKQIQNKMNKYAFSGGKVTAEEQRAEGADPDVDVSYQYLRFFLEDDAELAQIREDYRTGKMLTGEIKKRCAEELAKYCTAFQERRAKVNEDTVDLFMARRPLVWAGAESLKSLPVRPAEGAGAPAEGGDGKMTKNQLKKLEKQKQIEEKKAKKAQEKEAAKATAEGA</sequence>
<organism evidence="12 13">
    <name type="scientific">Colletotrichum noveboracense</name>
    <dbReference type="NCBI Taxonomy" id="2664923"/>
    <lineage>
        <taxon>Eukaryota</taxon>
        <taxon>Fungi</taxon>
        <taxon>Dikarya</taxon>
        <taxon>Ascomycota</taxon>
        <taxon>Pezizomycotina</taxon>
        <taxon>Sordariomycetes</taxon>
        <taxon>Hypocreomycetidae</taxon>
        <taxon>Glomerellales</taxon>
        <taxon>Glomerellaceae</taxon>
        <taxon>Colletotrichum</taxon>
        <taxon>Colletotrichum gloeosporioides species complex</taxon>
    </lineage>
</organism>
<dbReference type="GO" id="GO:0005737">
    <property type="term" value="C:cytoplasm"/>
    <property type="evidence" value="ECO:0007669"/>
    <property type="project" value="TreeGrafter"/>
</dbReference>
<dbReference type="InterPro" id="IPR002306">
    <property type="entry name" value="Trp-tRNA-ligase"/>
</dbReference>
<dbReference type="SUPFAM" id="SSF52374">
    <property type="entry name" value="Nucleotidylyl transferase"/>
    <property type="match status" value="1"/>
</dbReference>
<evidence type="ECO:0000313" key="13">
    <source>
        <dbReference type="Proteomes" id="UP001152533"/>
    </source>
</evidence>
<evidence type="ECO:0000256" key="8">
    <source>
        <dbReference type="ARBA" id="ARBA00023146"/>
    </source>
</evidence>
<reference evidence="12" key="1">
    <citation type="submission" date="2022-08" db="EMBL/GenBank/DDBJ databases">
        <authorList>
            <person name="Giroux E."/>
            <person name="Giroux E."/>
        </authorList>
    </citation>
    <scope>NUCLEOTIDE SEQUENCE</scope>
    <source>
        <strain evidence="12">H1091258</strain>
    </source>
</reference>
<keyword evidence="6 10" id="KW-0067">ATP-binding</keyword>
<dbReference type="PANTHER" id="PTHR10055:SF1">
    <property type="entry name" value="TRYPTOPHAN--TRNA LIGASE, CYTOPLASMIC"/>
    <property type="match status" value="1"/>
</dbReference>
<dbReference type="NCBIfam" id="TIGR00233">
    <property type="entry name" value="trpS"/>
    <property type="match status" value="1"/>
</dbReference>
<evidence type="ECO:0000256" key="6">
    <source>
        <dbReference type="ARBA" id="ARBA00022840"/>
    </source>
</evidence>
<comment type="similarity">
    <text evidence="1 10">Belongs to the class-I aminoacyl-tRNA synthetase family.</text>
</comment>
<dbReference type="GO" id="GO:0006436">
    <property type="term" value="P:tryptophanyl-tRNA aminoacylation"/>
    <property type="evidence" value="ECO:0007669"/>
    <property type="project" value="InterPro"/>
</dbReference>
<dbReference type="EC" id="6.1.1.2" evidence="2"/>
<evidence type="ECO:0000256" key="4">
    <source>
        <dbReference type="ARBA" id="ARBA00022598"/>
    </source>
</evidence>
<evidence type="ECO:0000256" key="10">
    <source>
        <dbReference type="RuleBase" id="RU363036"/>
    </source>
</evidence>
<dbReference type="Gene3D" id="3.40.50.620">
    <property type="entry name" value="HUPs"/>
    <property type="match status" value="1"/>
</dbReference>
<keyword evidence="8 10" id="KW-0030">Aminoacyl-tRNA synthetase</keyword>
<dbReference type="AlphaFoldDB" id="A0A9W4WF17"/>
<comment type="caution">
    <text evidence="12">The sequence shown here is derived from an EMBL/GenBank/DDBJ whole genome shotgun (WGS) entry which is preliminary data.</text>
</comment>
<dbReference type="InterPro" id="IPR014729">
    <property type="entry name" value="Rossmann-like_a/b/a_fold"/>
</dbReference>
<dbReference type="PRINTS" id="PR01039">
    <property type="entry name" value="TRNASYNTHTRP"/>
</dbReference>
<dbReference type="FunFam" id="1.10.240.10:FF:000003">
    <property type="entry name" value="Tryptophan--tRNA ligase, cytoplasmic"/>
    <property type="match status" value="1"/>
</dbReference>
<evidence type="ECO:0000256" key="3">
    <source>
        <dbReference type="ARBA" id="ARBA00013782"/>
    </source>
</evidence>
<accession>A0A9W4WF17</accession>
<dbReference type="PANTHER" id="PTHR10055">
    <property type="entry name" value="TRYPTOPHANYL-TRNA SYNTHETASE"/>
    <property type="match status" value="1"/>
</dbReference>
<evidence type="ECO:0000256" key="5">
    <source>
        <dbReference type="ARBA" id="ARBA00022741"/>
    </source>
</evidence>
<keyword evidence="4 10" id="KW-0436">Ligase</keyword>
<dbReference type="Proteomes" id="UP001152533">
    <property type="component" value="Unassembled WGS sequence"/>
</dbReference>
<evidence type="ECO:0000256" key="1">
    <source>
        <dbReference type="ARBA" id="ARBA00005594"/>
    </source>
</evidence>
<gene>
    <name evidence="12" type="ORF">CGXH109_LOCUS131156</name>
</gene>
<dbReference type="Pfam" id="PF00579">
    <property type="entry name" value="tRNA-synt_1b"/>
    <property type="match status" value="1"/>
</dbReference>
<evidence type="ECO:0000256" key="7">
    <source>
        <dbReference type="ARBA" id="ARBA00022917"/>
    </source>
</evidence>
<evidence type="ECO:0000256" key="2">
    <source>
        <dbReference type="ARBA" id="ARBA00013161"/>
    </source>
</evidence>
<evidence type="ECO:0000256" key="11">
    <source>
        <dbReference type="SAM" id="MobiDB-lite"/>
    </source>
</evidence>
<keyword evidence="13" id="KW-1185">Reference proteome</keyword>
<keyword evidence="7 10" id="KW-0648">Protein biosynthesis</keyword>
<evidence type="ECO:0000313" key="12">
    <source>
        <dbReference type="EMBL" id="CAI0653772.1"/>
    </source>
</evidence>
<dbReference type="GO" id="GO:0005524">
    <property type="term" value="F:ATP binding"/>
    <property type="evidence" value="ECO:0007669"/>
    <property type="project" value="UniProtKB-KW"/>
</dbReference>
<protein>
    <recommendedName>
        <fullName evidence="3">Tryptophan--tRNA ligase, cytoplasmic</fullName>
        <ecNumber evidence="2">6.1.1.2</ecNumber>
    </recommendedName>
    <alternativeName>
        <fullName evidence="9">Tryptophanyl-tRNA synthetase</fullName>
    </alternativeName>
</protein>
<name>A0A9W4WF17_9PEZI</name>
<feature type="region of interest" description="Disordered" evidence="11">
    <location>
        <begin position="297"/>
        <end position="349"/>
    </location>
</feature>
<proteinExistence type="inferred from homology"/>
<dbReference type="InterPro" id="IPR002305">
    <property type="entry name" value="aa-tRNA-synth_Ic"/>
</dbReference>